<proteinExistence type="predicted"/>
<evidence type="ECO:0000313" key="2">
    <source>
        <dbReference type="Proteomes" id="UP000603453"/>
    </source>
</evidence>
<dbReference type="AlphaFoldDB" id="A0A8H7QZ34"/>
<gene>
    <name evidence="1" type="ORF">INT47_001503</name>
</gene>
<keyword evidence="2" id="KW-1185">Reference proteome</keyword>
<evidence type="ECO:0000313" key="1">
    <source>
        <dbReference type="EMBL" id="KAG2201454.1"/>
    </source>
</evidence>
<comment type="caution">
    <text evidence="1">The sequence shown here is derived from an EMBL/GenBank/DDBJ whole genome shotgun (WGS) entry which is preliminary data.</text>
</comment>
<protein>
    <submittedName>
        <fullName evidence="1">Uncharacterized protein</fullName>
    </submittedName>
</protein>
<dbReference type="OrthoDB" id="2274644at2759"/>
<dbReference type="GO" id="GO:1990817">
    <property type="term" value="F:poly(A) RNA polymerase activity"/>
    <property type="evidence" value="ECO:0007669"/>
    <property type="project" value="TreeGrafter"/>
</dbReference>
<name>A0A8H7QZ34_9FUNG</name>
<dbReference type="PANTHER" id="PTHR12271">
    <property type="entry name" value="POLY A POLYMERASE CID PAP -RELATED"/>
    <property type="match status" value="1"/>
</dbReference>
<dbReference type="GO" id="GO:0031123">
    <property type="term" value="P:RNA 3'-end processing"/>
    <property type="evidence" value="ECO:0007669"/>
    <property type="project" value="TreeGrafter"/>
</dbReference>
<dbReference type="Proteomes" id="UP000603453">
    <property type="component" value="Unassembled WGS sequence"/>
</dbReference>
<dbReference type="SUPFAM" id="SSF81631">
    <property type="entry name" value="PAP/OAS1 substrate-binding domain"/>
    <property type="match status" value="1"/>
</dbReference>
<organism evidence="1 2">
    <name type="scientific">Mucor saturninus</name>
    <dbReference type="NCBI Taxonomy" id="64648"/>
    <lineage>
        <taxon>Eukaryota</taxon>
        <taxon>Fungi</taxon>
        <taxon>Fungi incertae sedis</taxon>
        <taxon>Mucoromycota</taxon>
        <taxon>Mucoromycotina</taxon>
        <taxon>Mucoromycetes</taxon>
        <taxon>Mucorales</taxon>
        <taxon>Mucorineae</taxon>
        <taxon>Mucoraceae</taxon>
        <taxon>Mucor</taxon>
    </lineage>
</organism>
<dbReference type="PANTHER" id="PTHR12271:SF40">
    <property type="entry name" value="POLY(A) RNA POLYMERASE GLD2"/>
    <property type="match status" value="1"/>
</dbReference>
<accession>A0A8H7QZ34</accession>
<sequence>MKKDIIDKVLRKLTVYTVENNIASFNNSTGETSVICLEDFENHLKQVARIEYDVMKSHYATLSDFLMSEEALESSHTQSYEIMTVGEYQQDLRNLNNTSLNLETFPTDDTQLLVTYVKNSIMSPDESLTKEMIARYNENYLFKEDVYWIKRSIRDKVNVAVQSIFPRLNVSVQMIRSSHTELAFSDGTINMGIVVPSCSIKDKGGFFKFQKRYDCLKNMDNFIKPFEEIGMIDLKHCPNRWDAVIFTDSMSGNLCKLSVDSGLMYEREKLIGAYLELDKRIRPLITVILHFSRSHGLKKAEGNPFLSTYSHIILVLNFLMNGLKHPVIPSLQNLPQKQECNFEDCLYTKNKGVVVTRSFRKSIHELGILYHTCVLIKHNGDNDLNISTENRTVWKSYNNDSLGTLLIAFFKYYANSKNLTGGISIFYAGKRRFRDLSTSIVIQDPFLPSNNISCVCESFAKKLIIQRFDAAWKALKAGESLQFICGSDLDSY</sequence>
<dbReference type="Gene3D" id="1.10.1410.10">
    <property type="match status" value="1"/>
</dbReference>
<dbReference type="EMBL" id="JAEPRD010000071">
    <property type="protein sequence ID" value="KAG2201454.1"/>
    <property type="molecule type" value="Genomic_DNA"/>
</dbReference>
<reference evidence="1" key="1">
    <citation type="submission" date="2020-12" db="EMBL/GenBank/DDBJ databases">
        <title>Metabolic potential, ecology and presence of endohyphal bacteria is reflected in genomic diversity of Mucoromycotina.</title>
        <authorList>
            <person name="Muszewska A."/>
            <person name="Okrasinska A."/>
            <person name="Steczkiewicz K."/>
            <person name="Drgas O."/>
            <person name="Orlowska M."/>
            <person name="Perlinska-Lenart U."/>
            <person name="Aleksandrzak-Piekarczyk T."/>
            <person name="Szatraj K."/>
            <person name="Zielenkiewicz U."/>
            <person name="Pilsyk S."/>
            <person name="Malc E."/>
            <person name="Mieczkowski P."/>
            <person name="Kruszewska J.S."/>
            <person name="Biernat P."/>
            <person name="Pawlowska J."/>
        </authorList>
    </citation>
    <scope>NUCLEOTIDE SEQUENCE</scope>
    <source>
        <strain evidence="1">WA0000017839</strain>
    </source>
</reference>